<sequence>MSTPQGLLAGLTAYRSARKQLLDVLGLPDSCRDPLAEFAERFVAALTGGALATSRVQAKWDILQPNGNLLQVRYLANPADRWVNEHLVQTIPGVDRYALVLFEDMHPTGVLTFPPDLAPICSALGKRHPRQGKTLQFTRRNWLQMRDHADVFTRIGMRIRLPPYTDGQLNFSGTAAQRTPR</sequence>
<organism evidence="1 2">
    <name type="scientific">Nonomuraea angiospora</name>
    <dbReference type="NCBI Taxonomy" id="46172"/>
    <lineage>
        <taxon>Bacteria</taxon>
        <taxon>Bacillati</taxon>
        <taxon>Actinomycetota</taxon>
        <taxon>Actinomycetes</taxon>
        <taxon>Streptosporangiales</taxon>
        <taxon>Streptosporangiaceae</taxon>
        <taxon>Nonomuraea</taxon>
    </lineage>
</organism>
<gene>
    <name evidence="1" type="ORF">H4W80_005038</name>
</gene>
<evidence type="ECO:0000313" key="2">
    <source>
        <dbReference type="Proteomes" id="UP000633509"/>
    </source>
</evidence>
<name>A0ABR9M2E6_9ACTN</name>
<dbReference type="Proteomes" id="UP000633509">
    <property type="component" value="Unassembled WGS sequence"/>
</dbReference>
<evidence type="ECO:0000313" key="1">
    <source>
        <dbReference type="EMBL" id="MBE1586780.1"/>
    </source>
</evidence>
<protein>
    <submittedName>
        <fullName evidence="1">Uncharacterized protein</fullName>
    </submittedName>
</protein>
<comment type="caution">
    <text evidence="1">The sequence shown here is derived from an EMBL/GenBank/DDBJ whole genome shotgun (WGS) entry which is preliminary data.</text>
</comment>
<proteinExistence type="predicted"/>
<keyword evidence="2" id="KW-1185">Reference proteome</keyword>
<dbReference type="EMBL" id="JADBEK010000001">
    <property type="protein sequence ID" value="MBE1586780.1"/>
    <property type="molecule type" value="Genomic_DNA"/>
</dbReference>
<accession>A0ABR9M2E6</accession>
<reference evidence="1 2" key="1">
    <citation type="submission" date="2020-10" db="EMBL/GenBank/DDBJ databases">
        <title>Sequencing the genomes of 1000 actinobacteria strains.</title>
        <authorList>
            <person name="Klenk H.-P."/>
        </authorList>
    </citation>
    <scope>NUCLEOTIDE SEQUENCE [LARGE SCALE GENOMIC DNA]</scope>
    <source>
        <strain evidence="1 2">DSM 43173</strain>
    </source>
</reference>
<dbReference type="RefSeq" id="WP_192787287.1">
    <property type="nucleotide sequence ID" value="NZ_JADBEK010000001.1"/>
</dbReference>